<accession>A0ABT6N8B6</accession>
<organism evidence="6 7">
    <name type="scientific">Fusibacter bizertensis</name>
    <dbReference type="NCBI Taxonomy" id="1488331"/>
    <lineage>
        <taxon>Bacteria</taxon>
        <taxon>Bacillati</taxon>
        <taxon>Bacillota</taxon>
        <taxon>Clostridia</taxon>
        <taxon>Eubacteriales</taxon>
        <taxon>Eubacteriales Family XII. Incertae Sedis</taxon>
        <taxon>Fusibacter</taxon>
    </lineage>
</organism>
<dbReference type="CDD" id="cd01856">
    <property type="entry name" value="YlqF"/>
    <property type="match status" value="1"/>
</dbReference>
<dbReference type="NCBIfam" id="TIGR03596">
    <property type="entry name" value="GTPase_YlqF"/>
    <property type="match status" value="1"/>
</dbReference>
<keyword evidence="4" id="KW-0963">Cytoplasm</keyword>
<protein>
    <recommendedName>
        <fullName evidence="1 4">Ribosome biogenesis GTPase A</fullName>
    </recommendedName>
</protein>
<comment type="caution">
    <text evidence="6">The sequence shown here is derived from an EMBL/GenBank/DDBJ whole genome shotgun (WGS) entry which is preliminary data.</text>
</comment>
<comment type="similarity">
    <text evidence="4">Belongs to the TRAFAC class YlqF/YawG GTPase family. MTG1 subfamily.</text>
</comment>
<evidence type="ECO:0000256" key="1">
    <source>
        <dbReference type="ARBA" id="ARBA00014898"/>
    </source>
</evidence>
<dbReference type="InterPro" id="IPR030378">
    <property type="entry name" value="G_CP_dom"/>
</dbReference>
<name>A0ABT6N8B6_9FIRM</name>
<dbReference type="PANTHER" id="PTHR45782">
    <property type="entry name" value="MITOCHONDRIAL RIBOSOME-ASSOCIATED GTPASE 1"/>
    <property type="match status" value="1"/>
</dbReference>
<dbReference type="RefSeq" id="WP_281092445.1">
    <property type="nucleotide sequence ID" value="NZ_JARYZI010000001.1"/>
</dbReference>
<keyword evidence="7" id="KW-1185">Reference proteome</keyword>
<dbReference type="Gene3D" id="1.10.1580.10">
    <property type="match status" value="1"/>
</dbReference>
<proteinExistence type="inferred from homology"/>
<dbReference type="EMBL" id="JARYZI010000001">
    <property type="protein sequence ID" value="MDH8676647.1"/>
    <property type="molecule type" value="Genomic_DNA"/>
</dbReference>
<evidence type="ECO:0000259" key="5">
    <source>
        <dbReference type="PROSITE" id="PS51721"/>
    </source>
</evidence>
<keyword evidence="3 4" id="KW-0342">GTP-binding</keyword>
<dbReference type="PROSITE" id="PS51721">
    <property type="entry name" value="G_CP"/>
    <property type="match status" value="1"/>
</dbReference>
<evidence type="ECO:0000313" key="6">
    <source>
        <dbReference type="EMBL" id="MDH8676647.1"/>
    </source>
</evidence>
<feature type="domain" description="CP-type G" evidence="5">
    <location>
        <begin position="13"/>
        <end position="178"/>
    </location>
</feature>
<keyword evidence="2 4" id="KW-0547">Nucleotide-binding</keyword>
<reference evidence="6 7" key="1">
    <citation type="submission" date="2023-04" db="EMBL/GenBank/DDBJ databases">
        <title>Fusibacter bizertensis strain WBS, isolated from littoral bottom sediments of the Arctic seas - biochemical and genomic analysis.</title>
        <authorList>
            <person name="Brioukhanov A.L."/>
        </authorList>
    </citation>
    <scope>NUCLEOTIDE SEQUENCE [LARGE SCALE GENOMIC DNA]</scope>
    <source>
        <strain evidence="6 7">WBS</strain>
    </source>
</reference>
<evidence type="ECO:0000256" key="3">
    <source>
        <dbReference type="ARBA" id="ARBA00023134"/>
    </source>
</evidence>
<gene>
    <name evidence="6" type="primary">ylqF</name>
    <name evidence="6" type="ORF">QE109_00740</name>
</gene>
<dbReference type="Gene3D" id="3.40.50.300">
    <property type="entry name" value="P-loop containing nucleotide triphosphate hydrolases"/>
    <property type="match status" value="1"/>
</dbReference>
<dbReference type="InterPro" id="IPR019991">
    <property type="entry name" value="GTP-bd_ribosome_bgen"/>
</dbReference>
<dbReference type="PANTHER" id="PTHR45782:SF4">
    <property type="entry name" value="MITOCHONDRIAL RIBOSOME-ASSOCIATED GTPASE 1"/>
    <property type="match status" value="1"/>
</dbReference>
<dbReference type="InterPro" id="IPR023179">
    <property type="entry name" value="GTP-bd_ortho_bundle_sf"/>
</dbReference>
<dbReference type="SUPFAM" id="SSF52540">
    <property type="entry name" value="P-loop containing nucleoside triphosphate hydrolases"/>
    <property type="match status" value="1"/>
</dbReference>
<dbReference type="Proteomes" id="UP001158045">
    <property type="component" value="Unassembled WGS sequence"/>
</dbReference>
<dbReference type="InterPro" id="IPR016478">
    <property type="entry name" value="GTPase_MTG1"/>
</dbReference>
<evidence type="ECO:0000313" key="7">
    <source>
        <dbReference type="Proteomes" id="UP001158045"/>
    </source>
</evidence>
<dbReference type="PIRSF" id="PIRSF006230">
    <property type="entry name" value="MG442"/>
    <property type="match status" value="1"/>
</dbReference>
<evidence type="ECO:0000256" key="4">
    <source>
        <dbReference type="PIRNR" id="PIRNR006230"/>
    </source>
</evidence>
<dbReference type="Pfam" id="PF01926">
    <property type="entry name" value="MMR_HSR1"/>
    <property type="match status" value="1"/>
</dbReference>
<dbReference type="InterPro" id="IPR027417">
    <property type="entry name" value="P-loop_NTPase"/>
</dbReference>
<sequence>MSINWYPGHMKKTRDLIEANLKLVDVVIELLDARIPISSRNPQFDQLVGHKNRVVALNKFDLADPQRTKRWIQYYEGLGIKAIPINSLTGEGVAELINEARAASIEVIEKAKRQGRLMRPIRAMIVGIPNVGKSSLINKLAGKSAAKTGNKPGVTRGKQWIRLNKDLELFDTPGILWPKIEEDMMGIKLACSGAIKDEVLNIEDIAFHLINLLKVDYDHLFKERYKIDESIEDTVEIMTAIGRKRGCLVKGNEVDLEKASRLIVDDFRKGIIGKITLEIPIKDSDEVQEDIEIKSESTI</sequence>
<comment type="function">
    <text evidence="4">Required for a late step of 50S ribosomal subunit assembly. Has GTPase activity.</text>
</comment>
<dbReference type="InterPro" id="IPR006073">
    <property type="entry name" value="GTP-bd"/>
</dbReference>
<comment type="subcellular location">
    <subcellularLocation>
        <location evidence="4">Cytoplasm</location>
    </subcellularLocation>
</comment>
<evidence type="ECO:0000256" key="2">
    <source>
        <dbReference type="ARBA" id="ARBA00022741"/>
    </source>
</evidence>